<evidence type="ECO:0000256" key="6">
    <source>
        <dbReference type="ARBA" id="ARBA00022741"/>
    </source>
</evidence>
<dbReference type="InterPro" id="IPR046342">
    <property type="entry name" value="CBS_dom_sf"/>
</dbReference>
<keyword evidence="5" id="KW-0479">Metal-binding</keyword>
<dbReference type="InterPro" id="IPR000644">
    <property type="entry name" value="CBS_dom"/>
</dbReference>
<evidence type="ECO:0000256" key="2">
    <source>
        <dbReference type="ARBA" id="ARBA00007265"/>
    </source>
</evidence>
<evidence type="ECO:0000259" key="10">
    <source>
        <dbReference type="PROSITE" id="PS51371"/>
    </source>
</evidence>
<dbReference type="GO" id="GO:0000166">
    <property type="term" value="F:nucleotide binding"/>
    <property type="evidence" value="ECO:0007669"/>
    <property type="project" value="UniProtKB-KW"/>
</dbReference>
<evidence type="ECO:0000256" key="9">
    <source>
        <dbReference type="PROSITE-ProRule" id="PRU00703"/>
    </source>
</evidence>
<dbReference type="SUPFAM" id="SSF54631">
    <property type="entry name" value="CBS-domain pair"/>
    <property type="match status" value="1"/>
</dbReference>
<gene>
    <name evidence="11" type="ORF">A2527_03985</name>
</gene>
<evidence type="ECO:0000256" key="5">
    <source>
        <dbReference type="ARBA" id="ARBA00022723"/>
    </source>
</evidence>
<dbReference type="GO" id="GO:0046872">
    <property type="term" value="F:metal ion binding"/>
    <property type="evidence" value="ECO:0007669"/>
    <property type="project" value="UniProtKB-KW"/>
</dbReference>
<evidence type="ECO:0000256" key="7">
    <source>
        <dbReference type="ARBA" id="ARBA00022842"/>
    </source>
</evidence>
<dbReference type="SMART" id="SM00116">
    <property type="entry name" value="CBS"/>
    <property type="match status" value="2"/>
</dbReference>
<keyword evidence="3" id="KW-0819">tRNA processing</keyword>
<evidence type="ECO:0000313" key="11">
    <source>
        <dbReference type="EMBL" id="OGG96723.1"/>
    </source>
</evidence>
<feature type="domain" description="CBS" evidence="10">
    <location>
        <begin position="94"/>
        <end position="150"/>
    </location>
</feature>
<comment type="cofactor">
    <cofactor evidence="1">
        <name>Mg(2+)</name>
        <dbReference type="ChEBI" id="CHEBI:18420"/>
    </cofactor>
</comment>
<evidence type="ECO:0000256" key="3">
    <source>
        <dbReference type="ARBA" id="ARBA00022694"/>
    </source>
</evidence>
<dbReference type="InterPro" id="IPR052390">
    <property type="entry name" value="tRNA_nt/polyA_polymerase"/>
</dbReference>
<evidence type="ECO:0000313" key="12">
    <source>
        <dbReference type="Proteomes" id="UP000178449"/>
    </source>
</evidence>
<dbReference type="GO" id="GO:0008033">
    <property type="term" value="P:tRNA processing"/>
    <property type="evidence" value="ECO:0007669"/>
    <property type="project" value="UniProtKB-KW"/>
</dbReference>
<name>A0A1F6GF26_9PROT</name>
<dbReference type="Proteomes" id="UP000178449">
    <property type="component" value="Unassembled WGS sequence"/>
</dbReference>
<reference evidence="11 12" key="1">
    <citation type="journal article" date="2016" name="Nat. Commun.">
        <title>Thousands of microbial genomes shed light on interconnected biogeochemical processes in an aquifer system.</title>
        <authorList>
            <person name="Anantharaman K."/>
            <person name="Brown C.T."/>
            <person name="Hug L.A."/>
            <person name="Sharon I."/>
            <person name="Castelle C.J."/>
            <person name="Probst A.J."/>
            <person name="Thomas B.C."/>
            <person name="Singh A."/>
            <person name="Wilkins M.J."/>
            <person name="Karaoz U."/>
            <person name="Brodie E.L."/>
            <person name="Williams K.H."/>
            <person name="Hubbard S.S."/>
            <person name="Banfield J.F."/>
        </authorList>
    </citation>
    <scope>NUCLEOTIDE SEQUENCE [LARGE SCALE GENOMIC DNA]</scope>
</reference>
<sequence>MIPAALTDIVDEIKKKEKEFQITPRELVKAFGFERRSKHNQSEINKFLEENQLEVEPSYINSWVDGKITLRHKEKAKSKNDSDPVQRLGLLPAANQAPETVKQDAKISEAITVMMMKGFSQLPVVSGPRDVIGLISLEEIGCRLANGETSKKVGDFVKKELTILDYDTPLLEAISVVIREGVVLVKKTSDKSLCGIVTIADISSQFFMLSEPFLYLEQIENHIRRLLNGKFLLKDIQELSLDKTRKVSSIDDLNFGAYVRLIENPDHWEKLKLTIDRKIFMGELAAVRSIRNDIMHFDPEGITDNQRESLRRVADFLTKITSYHTKG</sequence>
<dbReference type="Gene3D" id="3.10.580.10">
    <property type="entry name" value="CBS-domain"/>
    <property type="match status" value="1"/>
</dbReference>
<dbReference type="AlphaFoldDB" id="A0A1F6GF26"/>
<proteinExistence type="inferred from homology"/>
<evidence type="ECO:0000256" key="1">
    <source>
        <dbReference type="ARBA" id="ARBA00001946"/>
    </source>
</evidence>
<evidence type="ECO:0000256" key="4">
    <source>
        <dbReference type="ARBA" id="ARBA00022695"/>
    </source>
</evidence>
<keyword evidence="4" id="KW-0548">Nucleotidyltransferase</keyword>
<accession>A0A1F6GF26</accession>
<comment type="caution">
    <text evidence="11">The sequence shown here is derived from an EMBL/GenBank/DDBJ whole genome shotgun (WGS) entry which is preliminary data.</text>
</comment>
<dbReference type="PANTHER" id="PTHR47788:SF1">
    <property type="entry name" value="A-ADDING TRNA NUCLEOTIDYLTRANSFERASE"/>
    <property type="match status" value="1"/>
</dbReference>
<dbReference type="PROSITE" id="PS51371">
    <property type="entry name" value="CBS"/>
    <property type="match status" value="1"/>
</dbReference>
<dbReference type="PANTHER" id="PTHR47788">
    <property type="entry name" value="POLYA POLYMERASE"/>
    <property type="match status" value="1"/>
</dbReference>
<dbReference type="EMBL" id="MFNE01000010">
    <property type="protein sequence ID" value="OGG96723.1"/>
    <property type="molecule type" value="Genomic_DNA"/>
</dbReference>
<organism evidence="11 12">
    <name type="scientific">Candidatus Lambdaproteobacteria bacterium RIFOXYD2_FULL_50_16</name>
    <dbReference type="NCBI Taxonomy" id="1817772"/>
    <lineage>
        <taxon>Bacteria</taxon>
        <taxon>Pseudomonadati</taxon>
        <taxon>Pseudomonadota</taxon>
        <taxon>Candidatus Lambdaproteobacteria</taxon>
    </lineage>
</organism>
<dbReference type="STRING" id="1817772.A2527_03985"/>
<comment type="similarity">
    <text evidence="2">Belongs to the tRNA nucleotidyltransferase/poly(A) polymerase family.</text>
</comment>
<keyword evidence="6" id="KW-0547">Nucleotide-binding</keyword>
<dbReference type="Pfam" id="PF00571">
    <property type="entry name" value="CBS"/>
    <property type="match status" value="2"/>
</dbReference>
<dbReference type="GO" id="GO:0003723">
    <property type="term" value="F:RNA binding"/>
    <property type="evidence" value="ECO:0007669"/>
    <property type="project" value="UniProtKB-KW"/>
</dbReference>
<keyword evidence="8" id="KW-0694">RNA-binding</keyword>
<keyword evidence="7" id="KW-0460">Magnesium</keyword>
<keyword evidence="4" id="KW-0808">Transferase</keyword>
<keyword evidence="9" id="KW-0129">CBS domain</keyword>
<protein>
    <submittedName>
        <fullName evidence="11">XRE family transcriptional regulator</fullName>
    </submittedName>
</protein>
<dbReference type="GO" id="GO:0016779">
    <property type="term" value="F:nucleotidyltransferase activity"/>
    <property type="evidence" value="ECO:0007669"/>
    <property type="project" value="UniProtKB-KW"/>
</dbReference>
<evidence type="ECO:0000256" key="8">
    <source>
        <dbReference type="ARBA" id="ARBA00022884"/>
    </source>
</evidence>